<evidence type="ECO:0000256" key="1">
    <source>
        <dbReference type="ARBA" id="ARBA00022977"/>
    </source>
</evidence>
<evidence type="ECO:0000259" key="3">
    <source>
        <dbReference type="Pfam" id="PF02769"/>
    </source>
</evidence>
<comment type="caution">
    <text evidence="4">The sequence shown here is derived from an EMBL/GenBank/DDBJ whole genome shotgun (WGS) entry which is preliminary data.</text>
</comment>
<dbReference type="InterPro" id="IPR036676">
    <property type="entry name" value="PurM-like_C_sf"/>
</dbReference>
<dbReference type="Proteomes" id="UP000269265">
    <property type="component" value="Unassembled WGS sequence"/>
</dbReference>
<evidence type="ECO:0000259" key="2">
    <source>
        <dbReference type="Pfam" id="PF00586"/>
    </source>
</evidence>
<dbReference type="Gene3D" id="3.30.1330.10">
    <property type="entry name" value="PurM-like, N-terminal domain"/>
    <property type="match status" value="1"/>
</dbReference>
<dbReference type="EMBL" id="RSED01000009">
    <property type="protein sequence ID" value="RRS03889.1"/>
    <property type="molecule type" value="Genomic_DNA"/>
</dbReference>
<dbReference type="RefSeq" id="WP_125243729.1">
    <property type="nucleotide sequence ID" value="NZ_RSED01000009.1"/>
</dbReference>
<evidence type="ECO:0000313" key="5">
    <source>
        <dbReference type="Proteomes" id="UP000269265"/>
    </source>
</evidence>
<dbReference type="AlphaFoldDB" id="A0A3R8TBD6"/>
<accession>A0A3R8TBD6</accession>
<dbReference type="InterPro" id="IPR016188">
    <property type="entry name" value="PurM-like_N"/>
</dbReference>
<dbReference type="InterPro" id="IPR011413">
    <property type="entry name" value="UCP036540_AIR"/>
</dbReference>
<organism evidence="4 5">
    <name type="scientific">Aquabacterium soli</name>
    <dbReference type="NCBI Taxonomy" id="2493092"/>
    <lineage>
        <taxon>Bacteria</taxon>
        <taxon>Pseudomonadati</taxon>
        <taxon>Pseudomonadota</taxon>
        <taxon>Betaproteobacteria</taxon>
        <taxon>Burkholderiales</taxon>
        <taxon>Aquabacterium</taxon>
    </lineage>
</organism>
<dbReference type="CDD" id="cd02192">
    <property type="entry name" value="PurM-like3"/>
    <property type="match status" value="1"/>
</dbReference>
<sequence length="350" mass="36634">MSAFDLNELVVALRASKGFEHKRDIADAVGVLARALPGGLADTTLAERDGVLLGDDCAAIPDGDGGHLLLAIEGLMEDFVARMPWFAGYSGVMVNLSDIAAMGGRPIAVVDALWSDGAGQAEPVLQGMAAASAAYGVPIVGGHSNHRAPRGQLAVAVLGRAQRLLSSFAARPGEQLLMAVDLRGRWEEPYPFWNASTTAPAERLRADLALLPELAEAGLCRAAKDISMAGCLGTALMLLECSGVGAAIDVDRIPCPPGFGPRDACHAHALRWLTAFPSYGYLLSVAPQDVAEVRGRFQTRGITCESIGEIKAQPQCWLHDAQGGQALLWDLDAHAFIGARAGAPVAQEAA</sequence>
<feature type="domain" description="PurM-like C-terminal" evidence="3">
    <location>
        <begin position="203"/>
        <end position="314"/>
    </location>
</feature>
<dbReference type="InterPro" id="IPR006283">
    <property type="entry name" value="ThiL-like"/>
</dbReference>
<dbReference type="SUPFAM" id="SSF55326">
    <property type="entry name" value="PurM N-terminal domain-like"/>
    <property type="match status" value="1"/>
</dbReference>
<dbReference type="InterPro" id="IPR036921">
    <property type="entry name" value="PurM-like_N_sf"/>
</dbReference>
<dbReference type="Gene3D" id="3.90.650.10">
    <property type="entry name" value="PurM-like C-terminal domain"/>
    <property type="match status" value="1"/>
</dbReference>
<gene>
    <name evidence="4" type="ORF">EIP75_13125</name>
</gene>
<keyword evidence="1" id="KW-0784">Thiamine biosynthesis</keyword>
<proteinExistence type="predicted"/>
<evidence type="ECO:0000313" key="4">
    <source>
        <dbReference type="EMBL" id="RRS03889.1"/>
    </source>
</evidence>
<dbReference type="OrthoDB" id="9767928at2"/>
<name>A0A3R8TBD6_9BURK</name>
<reference evidence="4 5" key="1">
    <citation type="submission" date="2018-12" db="EMBL/GenBank/DDBJ databases">
        <title>The whole draft genome of Aquabacterium sp. SJQ9.</title>
        <authorList>
            <person name="Sun L."/>
            <person name="Gao X."/>
            <person name="Chen W."/>
            <person name="Huang K."/>
        </authorList>
    </citation>
    <scope>NUCLEOTIDE SEQUENCE [LARGE SCALE GENOMIC DNA]</scope>
    <source>
        <strain evidence="4 5">SJQ9</strain>
    </source>
</reference>
<dbReference type="NCBIfam" id="TIGR04049">
    <property type="entry name" value="AIR_rel_sll0787"/>
    <property type="match status" value="1"/>
</dbReference>
<protein>
    <submittedName>
        <fullName evidence="4">Sll0787 family AIR synthase-like protein</fullName>
    </submittedName>
</protein>
<dbReference type="Pfam" id="PF00586">
    <property type="entry name" value="AIRS"/>
    <property type="match status" value="1"/>
</dbReference>
<dbReference type="InterPro" id="IPR024030">
    <property type="entry name" value="AIR_synthase-rel_sll0787"/>
</dbReference>
<dbReference type="GO" id="GO:0009030">
    <property type="term" value="F:thiamine-phosphate kinase activity"/>
    <property type="evidence" value="ECO:0007669"/>
    <property type="project" value="InterPro"/>
</dbReference>
<dbReference type="PIRSF" id="PIRSF036540">
    <property type="entry name" value="UCP036540_AIR"/>
    <property type="match status" value="1"/>
</dbReference>
<dbReference type="GO" id="GO:0009228">
    <property type="term" value="P:thiamine biosynthetic process"/>
    <property type="evidence" value="ECO:0007669"/>
    <property type="project" value="UniProtKB-KW"/>
</dbReference>
<keyword evidence="5" id="KW-1185">Reference proteome</keyword>
<dbReference type="PANTHER" id="PTHR30270">
    <property type="entry name" value="THIAMINE-MONOPHOSPHATE KINASE"/>
    <property type="match status" value="1"/>
</dbReference>
<dbReference type="InterPro" id="IPR010918">
    <property type="entry name" value="PurM-like_C_dom"/>
</dbReference>
<dbReference type="SUPFAM" id="SSF56042">
    <property type="entry name" value="PurM C-terminal domain-like"/>
    <property type="match status" value="1"/>
</dbReference>
<feature type="domain" description="PurM-like N-terminal" evidence="2">
    <location>
        <begin position="54"/>
        <end position="160"/>
    </location>
</feature>
<dbReference type="Pfam" id="PF02769">
    <property type="entry name" value="AIRS_C"/>
    <property type="match status" value="1"/>
</dbReference>
<dbReference type="PANTHER" id="PTHR30270:SF0">
    <property type="entry name" value="THIAMINE-MONOPHOSPHATE KINASE"/>
    <property type="match status" value="1"/>
</dbReference>